<dbReference type="Pfam" id="PF02847">
    <property type="entry name" value="MA3"/>
    <property type="match status" value="2"/>
</dbReference>
<evidence type="ECO:0000313" key="8">
    <source>
        <dbReference type="EMBL" id="CAL8115352.1"/>
    </source>
</evidence>
<feature type="domain" description="MI" evidence="7">
    <location>
        <begin position="154"/>
        <end position="275"/>
    </location>
</feature>
<dbReference type="InterPro" id="IPR039778">
    <property type="entry name" value="PDCD4"/>
</dbReference>
<keyword evidence="9" id="KW-1185">Reference proteome</keyword>
<feature type="domain" description="MI" evidence="7">
    <location>
        <begin position="317"/>
        <end position="440"/>
    </location>
</feature>
<sequence>MDFGVKLMNGNDKKEEAPILLNGDVDEDVVEVNGIDEGSKSPTDKTLTDAFPSDRIKRKAKRLTKHLVKDTTNGSGPIVTAARHMKNSRKPRNGFGRGLPKKGGAGGKGTWGAYGSELNSVAALDYKDPNYDSESLDNGDIHLEAIIPEMTDDEIQKNVESIILEYFEHGDAGEVIAALEEMNVGQKKHKTIVIAVEAAMDHKPSHREMTSVLISEFMEGVVTSEDVAKAFEILLGNLPDLILDAPDAATILGNFIARAVADDCISVGLVHSWKDMAPNEHAKAALTHAEVLLADKIAMLRLHNVWGVGGGGQPVRALSKRISMLLKEYLSSNDATEAGRCLRELEVPHFHHELVYEAIVMALESMQESVEDAICRLLKSLFNSCLVTPDQMLRGFVRVFEDLPDICIDLPPAYSLIDRFVTKAQRHGCITDEVVRQVPIRGRKRFVSEGDGGKVKEDTL</sequence>
<dbReference type="Proteomes" id="UP001642540">
    <property type="component" value="Unassembled WGS sequence"/>
</dbReference>
<comment type="subcellular location">
    <subcellularLocation>
        <location evidence="1">Cytoplasm</location>
    </subcellularLocation>
</comment>
<dbReference type="PANTHER" id="PTHR12626">
    <property type="entry name" value="PROGRAMMED CELL DEATH 4"/>
    <property type="match status" value="1"/>
</dbReference>
<reference evidence="8 9" key="1">
    <citation type="submission" date="2024-08" db="EMBL/GenBank/DDBJ databases">
        <authorList>
            <person name="Cucini C."/>
            <person name="Frati F."/>
        </authorList>
    </citation>
    <scope>NUCLEOTIDE SEQUENCE [LARGE SCALE GENOMIC DNA]</scope>
</reference>
<dbReference type="Gene3D" id="1.25.40.180">
    <property type="match status" value="2"/>
</dbReference>
<evidence type="ECO:0000259" key="7">
    <source>
        <dbReference type="PROSITE" id="PS51366"/>
    </source>
</evidence>
<dbReference type="InterPro" id="IPR003891">
    <property type="entry name" value="Initiation_fac_eIF4g_MI"/>
</dbReference>
<keyword evidence="3" id="KW-0963">Cytoplasm</keyword>
<evidence type="ECO:0000256" key="6">
    <source>
        <dbReference type="SAM" id="MobiDB-lite"/>
    </source>
</evidence>
<evidence type="ECO:0000256" key="4">
    <source>
        <dbReference type="ARBA" id="ARBA00022737"/>
    </source>
</evidence>
<organism evidence="8 9">
    <name type="scientific">Orchesella dallaii</name>
    <dbReference type="NCBI Taxonomy" id="48710"/>
    <lineage>
        <taxon>Eukaryota</taxon>
        <taxon>Metazoa</taxon>
        <taxon>Ecdysozoa</taxon>
        <taxon>Arthropoda</taxon>
        <taxon>Hexapoda</taxon>
        <taxon>Collembola</taxon>
        <taxon>Entomobryomorpha</taxon>
        <taxon>Entomobryoidea</taxon>
        <taxon>Orchesellidae</taxon>
        <taxon>Orchesellinae</taxon>
        <taxon>Orchesella</taxon>
    </lineage>
</organism>
<keyword evidence="4" id="KW-0677">Repeat</keyword>
<name>A0ABP1QYV5_9HEXA</name>
<dbReference type="EMBL" id="CAXLJM020000051">
    <property type="protein sequence ID" value="CAL8115352.1"/>
    <property type="molecule type" value="Genomic_DNA"/>
</dbReference>
<dbReference type="PANTHER" id="PTHR12626:SF0">
    <property type="entry name" value="PROGRAMMED CELL DEATH PROTEIN 4"/>
    <property type="match status" value="1"/>
</dbReference>
<comment type="caution">
    <text evidence="8">The sequence shown here is derived from an EMBL/GenBank/DDBJ whole genome shotgun (WGS) entry which is preliminary data.</text>
</comment>
<evidence type="ECO:0000256" key="1">
    <source>
        <dbReference type="ARBA" id="ARBA00004496"/>
    </source>
</evidence>
<keyword evidence="5" id="KW-0539">Nucleus</keyword>
<accession>A0ABP1QYV5</accession>
<gene>
    <name evidence="8" type="ORF">ODALV1_LOCUS16817</name>
</gene>
<feature type="compositionally biased region" description="Gly residues" evidence="6">
    <location>
        <begin position="95"/>
        <end position="108"/>
    </location>
</feature>
<proteinExistence type="inferred from homology"/>
<evidence type="ECO:0000256" key="2">
    <source>
        <dbReference type="ARBA" id="ARBA00005497"/>
    </source>
</evidence>
<dbReference type="SUPFAM" id="SSF48371">
    <property type="entry name" value="ARM repeat"/>
    <property type="match status" value="2"/>
</dbReference>
<protein>
    <recommendedName>
        <fullName evidence="7">MI domain-containing protein</fullName>
    </recommendedName>
</protein>
<feature type="region of interest" description="Disordered" evidence="6">
    <location>
        <begin position="87"/>
        <end position="108"/>
    </location>
</feature>
<evidence type="ECO:0000256" key="3">
    <source>
        <dbReference type="ARBA" id="ARBA00022490"/>
    </source>
</evidence>
<dbReference type="InterPro" id="IPR016024">
    <property type="entry name" value="ARM-type_fold"/>
</dbReference>
<comment type="similarity">
    <text evidence="2">Belongs to the PDCD4 family.</text>
</comment>
<dbReference type="SMART" id="SM00544">
    <property type="entry name" value="MA3"/>
    <property type="match status" value="2"/>
</dbReference>
<evidence type="ECO:0000256" key="5">
    <source>
        <dbReference type="ARBA" id="ARBA00023242"/>
    </source>
</evidence>
<evidence type="ECO:0000313" key="9">
    <source>
        <dbReference type="Proteomes" id="UP001642540"/>
    </source>
</evidence>
<dbReference type="PROSITE" id="PS51366">
    <property type="entry name" value="MI"/>
    <property type="match status" value="2"/>
</dbReference>